<comment type="caution">
    <text evidence="3">The sequence shown here is derived from an EMBL/GenBank/DDBJ whole genome shotgun (WGS) entry which is preliminary data.</text>
</comment>
<keyword evidence="4" id="KW-1185">Reference proteome</keyword>
<gene>
    <name evidence="3" type="ORF">J21TS7_13480</name>
</gene>
<reference evidence="3 4" key="1">
    <citation type="submission" date="2021-03" db="EMBL/GenBank/DDBJ databases">
        <title>Antimicrobial resistance genes in bacteria isolated from Japanese honey, and their potential for conferring macrolide and lincosamide resistance in the American foulbrood pathogen Paenibacillus larvae.</title>
        <authorList>
            <person name="Okamoto M."/>
            <person name="Kumagai M."/>
            <person name="Kanamori H."/>
            <person name="Takamatsu D."/>
        </authorList>
    </citation>
    <scope>NUCLEOTIDE SEQUENCE [LARGE SCALE GENOMIC DNA]</scope>
    <source>
        <strain evidence="3 4">J21TS7</strain>
    </source>
</reference>
<dbReference type="RefSeq" id="WP_089546463.1">
    <property type="nucleotide sequence ID" value="NZ_BORU01000001.1"/>
</dbReference>
<name>A0ABQ4L9S0_9BACL</name>
<evidence type="ECO:0000256" key="1">
    <source>
        <dbReference type="ARBA" id="ARBA00022676"/>
    </source>
</evidence>
<keyword evidence="1" id="KW-0328">Glycosyltransferase</keyword>
<sequence length="428" mass="48240">MKNTMIVISDYTEGEPVVASVRFEGLMRHFQEQYRLVVISDGKHGARPSRFSNIHLAYASPVSSFTQTLKDGENAVRKHPLKDRAEKLLRNKWVLSAWRNYRYSRFKFVRINPALFRQLDQLMEQQEIQAVFVTVPDVYGLYILDYIKAKCPGVPAIIEIRDIINHSIGEGHPRLTYRLAEAKLARLADGVVAVSQGIVRHYQSGTDRIPVVLIKNGFDDTQFTDCRYLPFTSGPPESLSLVHLGSIYKGRNLKSLIEGLRAYHLQSGVRIRFDLIGLLDQQAYEDLHSVDLTGIGVNVRVLGSMDHEKAVQRLKEADIAVILTHPRGSDYAIPGKTFEYIGACKPILAVTRDPELISLVDGRYGECCAHDAEAVASGMNRVIDGHYDFSDRGRYSRSRQAQCLLDFIGDISRVAQGERTFRAPRPLP</sequence>
<accession>A0ABQ4L9S0</accession>
<keyword evidence="2" id="KW-0808">Transferase</keyword>
<dbReference type="Gene3D" id="3.40.50.2000">
    <property type="entry name" value="Glycogen Phosphorylase B"/>
    <property type="match status" value="2"/>
</dbReference>
<proteinExistence type="predicted"/>
<dbReference type="PANTHER" id="PTHR12526:SF629">
    <property type="entry name" value="TEICHURONIC ACID BIOSYNTHESIS GLYCOSYLTRANSFERASE TUAH-RELATED"/>
    <property type="match status" value="1"/>
</dbReference>
<dbReference type="Proteomes" id="UP000676601">
    <property type="component" value="Unassembled WGS sequence"/>
</dbReference>
<evidence type="ECO:0000256" key="2">
    <source>
        <dbReference type="ARBA" id="ARBA00022679"/>
    </source>
</evidence>
<dbReference type="EMBL" id="BORU01000001">
    <property type="protein sequence ID" value="GIO53030.1"/>
    <property type="molecule type" value="Genomic_DNA"/>
</dbReference>
<protein>
    <submittedName>
        <fullName evidence="3">Uncharacterized protein</fullName>
    </submittedName>
</protein>
<evidence type="ECO:0000313" key="3">
    <source>
        <dbReference type="EMBL" id="GIO53030.1"/>
    </source>
</evidence>
<organism evidence="3 4">
    <name type="scientific">Paenibacillus cineris</name>
    <dbReference type="NCBI Taxonomy" id="237530"/>
    <lineage>
        <taxon>Bacteria</taxon>
        <taxon>Bacillati</taxon>
        <taxon>Bacillota</taxon>
        <taxon>Bacilli</taxon>
        <taxon>Bacillales</taxon>
        <taxon>Paenibacillaceae</taxon>
        <taxon>Paenibacillus</taxon>
    </lineage>
</organism>
<evidence type="ECO:0000313" key="4">
    <source>
        <dbReference type="Proteomes" id="UP000676601"/>
    </source>
</evidence>
<dbReference type="SUPFAM" id="SSF53756">
    <property type="entry name" value="UDP-Glycosyltransferase/glycogen phosphorylase"/>
    <property type="match status" value="1"/>
</dbReference>
<dbReference type="PANTHER" id="PTHR12526">
    <property type="entry name" value="GLYCOSYLTRANSFERASE"/>
    <property type="match status" value="1"/>
</dbReference>